<feature type="transmembrane region" description="Helical" evidence="1">
    <location>
        <begin position="109"/>
        <end position="142"/>
    </location>
</feature>
<proteinExistence type="predicted"/>
<evidence type="ECO:0000313" key="3">
    <source>
        <dbReference type="EMBL" id="RXZ35512.1"/>
    </source>
</evidence>
<feature type="transmembrane region" description="Helical" evidence="1">
    <location>
        <begin position="149"/>
        <end position="170"/>
    </location>
</feature>
<feature type="transmembrane region" description="Helical" evidence="1">
    <location>
        <begin position="363"/>
        <end position="383"/>
    </location>
</feature>
<feature type="transmembrane region" description="Helical" evidence="1">
    <location>
        <begin position="295"/>
        <end position="314"/>
    </location>
</feature>
<keyword evidence="1" id="KW-0812">Transmembrane</keyword>
<feature type="transmembrane region" description="Helical" evidence="1">
    <location>
        <begin position="261"/>
        <end position="280"/>
    </location>
</feature>
<feature type="transmembrane region" description="Helical" evidence="1">
    <location>
        <begin position="77"/>
        <end position="94"/>
    </location>
</feature>
<dbReference type="OrthoDB" id="9807744at2"/>
<dbReference type="Pfam" id="PF04235">
    <property type="entry name" value="DUF418"/>
    <property type="match status" value="1"/>
</dbReference>
<reference evidence="3 4" key="1">
    <citation type="submission" date="2019-01" db="EMBL/GenBank/DDBJ databases">
        <title>Sphingomonas mucosissima sp. nov. and Sphingomonas desiccabilis sp. nov., from biological soil crusts in the Colorado Plateau, USA.</title>
        <authorList>
            <person name="Zhu D."/>
        </authorList>
    </citation>
    <scope>NUCLEOTIDE SEQUENCE [LARGE SCALE GENOMIC DNA]</scope>
    <source>
        <strain evidence="3 4">CP1D</strain>
    </source>
</reference>
<protein>
    <submittedName>
        <fullName evidence="3">DUF418 domain-containing protein</fullName>
    </submittedName>
</protein>
<dbReference type="InterPro" id="IPR052529">
    <property type="entry name" value="Bact_Transport_Assoc"/>
</dbReference>
<comment type="caution">
    <text evidence="3">The sequence shown here is derived from an EMBL/GenBank/DDBJ whole genome shotgun (WGS) entry which is preliminary data.</text>
</comment>
<sequence length="410" mass="45249">MPHQVEIIMAAPVLGKIRIQALDVIRGLAILGILAVNADGFAAPQSASLRPTMWLYPNEGWTAVSYWIMDTLFHEKFLIIFSMLFGVSLFLVGGDGTDQRKGRLLARRLGILFLFGMLHGFGIWWGDILSLYAVTGFLMFFCRGWQPKVLMGVGAALYAAMALSAIPTAAYPNASPSVRTAAEAARIPDPVAVMERKAMTRERLVEAKGSWAGAYRLNTREYLNVLSGYPSLIPQTLALMMIGLSLFKSGFLAGESSNRRYVTVIAIGYTALLLAAWLAWKVDVRERLVLGEEGVNLLLSPLISLAYVASLVLLLRAGAGKLLTPMAATGRMAFTNYITQSLLMTSIFYGGRGALMGEVDRPGLWAITLAIWILQLFWSPWWLARFEMGPLEWVWRCLTLGRLIPLRKPA</sequence>
<evidence type="ECO:0000313" key="4">
    <source>
        <dbReference type="Proteomes" id="UP000292347"/>
    </source>
</evidence>
<feature type="transmembrane region" description="Helical" evidence="1">
    <location>
        <begin position="232"/>
        <end position="254"/>
    </location>
</feature>
<organism evidence="3 4">
    <name type="scientific">Sphingomonas desiccabilis</name>
    <dbReference type="NCBI Taxonomy" id="429134"/>
    <lineage>
        <taxon>Bacteria</taxon>
        <taxon>Pseudomonadati</taxon>
        <taxon>Pseudomonadota</taxon>
        <taxon>Alphaproteobacteria</taxon>
        <taxon>Sphingomonadales</taxon>
        <taxon>Sphingomonadaceae</taxon>
        <taxon>Sphingomonas</taxon>
    </lineage>
</organism>
<keyword evidence="1" id="KW-1133">Transmembrane helix</keyword>
<evidence type="ECO:0000256" key="1">
    <source>
        <dbReference type="SAM" id="Phobius"/>
    </source>
</evidence>
<keyword evidence="1" id="KW-0472">Membrane</keyword>
<gene>
    <name evidence="3" type="ORF">EO081_07850</name>
</gene>
<dbReference type="PANTHER" id="PTHR30590:SF2">
    <property type="entry name" value="INNER MEMBRANE PROTEIN"/>
    <property type="match status" value="1"/>
</dbReference>
<dbReference type="InterPro" id="IPR007349">
    <property type="entry name" value="DUF418"/>
</dbReference>
<feature type="transmembrane region" description="Helical" evidence="1">
    <location>
        <begin position="334"/>
        <end position="351"/>
    </location>
</feature>
<dbReference type="PANTHER" id="PTHR30590">
    <property type="entry name" value="INNER MEMBRANE PROTEIN"/>
    <property type="match status" value="1"/>
</dbReference>
<keyword evidence="4" id="KW-1185">Reference proteome</keyword>
<dbReference type="AlphaFoldDB" id="A0A4Q2J2A7"/>
<name>A0A4Q2J2A7_9SPHN</name>
<dbReference type="Proteomes" id="UP000292347">
    <property type="component" value="Unassembled WGS sequence"/>
</dbReference>
<feature type="domain" description="DUF418" evidence="2">
    <location>
        <begin position="246"/>
        <end position="401"/>
    </location>
</feature>
<dbReference type="EMBL" id="SDPT01000001">
    <property type="protein sequence ID" value="RXZ35512.1"/>
    <property type="molecule type" value="Genomic_DNA"/>
</dbReference>
<evidence type="ECO:0000259" key="2">
    <source>
        <dbReference type="Pfam" id="PF04235"/>
    </source>
</evidence>
<accession>A0A4Q2J2A7</accession>